<evidence type="ECO:0008006" key="4">
    <source>
        <dbReference type="Google" id="ProtNLM"/>
    </source>
</evidence>
<evidence type="ECO:0000256" key="1">
    <source>
        <dbReference type="SAM" id="MobiDB-lite"/>
    </source>
</evidence>
<feature type="compositionally biased region" description="Low complexity" evidence="1">
    <location>
        <begin position="236"/>
        <end position="247"/>
    </location>
</feature>
<sequence>MLRGGCACGRNEFIILVPIASVHEIQVLLDNSSRTRHHTTSPFTPFLRVPLHWYHSVTYAFFPDETHRSIRRTFSSPDDGPQTLRHFCGFCGTPLTCWNERTADNARHIEINLGSLVDEDVRRLQSWSLLRTEDDDELDEDEDADPEQLIETGPEPVRPVRGMIHRGMPWFESMIENSALGRVRRQKGGYEAPDGSESVYWEIVELAPDGSELPVETSSTPGNGKRKRGAGDEDIGIGSSGDVHMRG</sequence>
<protein>
    <recommendedName>
        <fullName evidence="4">CENP-V/GFA domain-containing protein</fullName>
    </recommendedName>
</protein>
<keyword evidence="3" id="KW-1185">Reference proteome</keyword>
<dbReference type="OrthoDB" id="3907216at2759"/>
<dbReference type="InterPro" id="IPR011057">
    <property type="entry name" value="Mss4-like_sf"/>
</dbReference>
<evidence type="ECO:0000313" key="2">
    <source>
        <dbReference type="EMBL" id="KAF2100905.1"/>
    </source>
</evidence>
<reference evidence="2" key="1">
    <citation type="journal article" date="2020" name="Stud. Mycol.">
        <title>101 Dothideomycetes genomes: a test case for predicting lifestyles and emergence of pathogens.</title>
        <authorList>
            <person name="Haridas S."/>
            <person name="Albert R."/>
            <person name="Binder M."/>
            <person name="Bloem J."/>
            <person name="Labutti K."/>
            <person name="Salamov A."/>
            <person name="Andreopoulos B."/>
            <person name="Baker S."/>
            <person name="Barry K."/>
            <person name="Bills G."/>
            <person name="Bluhm B."/>
            <person name="Cannon C."/>
            <person name="Castanera R."/>
            <person name="Culley D."/>
            <person name="Daum C."/>
            <person name="Ezra D."/>
            <person name="Gonzalez J."/>
            <person name="Henrissat B."/>
            <person name="Kuo A."/>
            <person name="Liang C."/>
            <person name="Lipzen A."/>
            <person name="Lutzoni F."/>
            <person name="Magnuson J."/>
            <person name="Mondo S."/>
            <person name="Nolan M."/>
            <person name="Ohm R."/>
            <person name="Pangilinan J."/>
            <person name="Park H.-J."/>
            <person name="Ramirez L."/>
            <person name="Alfaro M."/>
            <person name="Sun H."/>
            <person name="Tritt A."/>
            <person name="Yoshinaga Y."/>
            <person name="Zwiers L.-H."/>
            <person name="Turgeon B."/>
            <person name="Goodwin S."/>
            <person name="Spatafora J."/>
            <person name="Crous P."/>
            <person name="Grigoriev I."/>
        </authorList>
    </citation>
    <scope>NUCLEOTIDE SEQUENCE</scope>
    <source>
        <strain evidence="2">CBS 133067</strain>
    </source>
</reference>
<dbReference type="Proteomes" id="UP000799772">
    <property type="component" value="Unassembled WGS sequence"/>
</dbReference>
<dbReference type="Gene3D" id="3.90.1590.10">
    <property type="entry name" value="glutathione-dependent formaldehyde- activating enzyme (gfa)"/>
    <property type="match status" value="1"/>
</dbReference>
<organism evidence="2 3">
    <name type="scientific">Rhizodiscina lignyota</name>
    <dbReference type="NCBI Taxonomy" id="1504668"/>
    <lineage>
        <taxon>Eukaryota</taxon>
        <taxon>Fungi</taxon>
        <taxon>Dikarya</taxon>
        <taxon>Ascomycota</taxon>
        <taxon>Pezizomycotina</taxon>
        <taxon>Dothideomycetes</taxon>
        <taxon>Pleosporomycetidae</taxon>
        <taxon>Aulographales</taxon>
        <taxon>Rhizodiscinaceae</taxon>
        <taxon>Rhizodiscina</taxon>
    </lineage>
</organism>
<proteinExistence type="predicted"/>
<dbReference type="SUPFAM" id="SSF51316">
    <property type="entry name" value="Mss4-like"/>
    <property type="match status" value="1"/>
</dbReference>
<comment type="caution">
    <text evidence="2">The sequence shown here is derived from an EMBL/GenBank/DDBJ whole genome shotgun (WGS) entry which is preliminary data.</text>
</comment>
<feature type="region of interest" description="Disordered" evidence="1">
    <location>
        <begin position="133"/>
        <end position="161"/>
    </location>
</feature>
<gene>
    <name evidence="2" type="ORF">NA57DRAFT_37267</name>
</gene>
<feature type="compositionally biased region" description="Acidic residues" evidence="1">
    <location>
        <begin position="133"/>
        <end position="148"/>
    </location>
</feature>
<feature type="region of interest" description="Disordered" evidence="1">
    <location>
        <begin position="208"/>
        <end position="247"/>
    </location>
</feature>
<dbReference type="EMBL" id="ML978124">
    <property type="protein sequence ID" value="KAF2100905.1"/>
    <property type="molecule type" value="Genomic_DNA"/>
</dbReference>
<accession>A0A9P4IKH3</accession>
<dbReference type="AlphaFoldDB" id="A0A9P4IKH3"/>
<name>A0A9P4IKH3_9PEZI</name>
<evidence type="ECO:0000313" key="3">
    <source>
        <dbReference type="Proteomes" id="UP000799772"/>
    </source>
</evidence>